<dbReference type="RefSeq" id="WP_237166579.1">
    <property type="nucleotide sequence ID" value="NZ_BLLB01000002.1"/>
</dbReference>
<dbReference type="PANTHER" id="PTHR43625:SF40">
    <property type="entry name" value="ALDO-KETO REDUCTASE YAKC [NADP(+)]"/>
    <property type="match status" value="1"/>
</dbReference>
<feature type="domain" description="NADP-dependent oxidoreductase" evidence="2">
    <location>
        <begin position="29"/>
        <end position="299"/>
    </location>
</feature>
<evidence type="ECO:0000313" key="3">
    <source>
        <dbReference type="EMBL" id="GFH03537.1"/>
    </source>
</evidence>
<dbReference type="GO" id="GO:0016491">
    <property type="term" value="F:oxidoreductase activity"/>
    <property type="evidence" value="ECO:0007669"/>
    <property type="project" value="UniProtKB-KW"/>
</dbReference>
<sequence>MPDITPHDFTPPARPGGSWTLAEFEVARVGYGTMQLPRVTDPDVARQILRRAYELGVNHFDTAHFYGGGIANRYLADTVGCQPDVVVVTKVGARPARRGPMPLMPAQRPEQLRMQVHDNLRSLRAERLDVVNMRRIPPGSFPLSPNQRVKFDDQMAEMVALRAEGLVGQIGLSTVSAAELRTALPTGIACVQNQYSLTSRKQTPVLKLARAGGIAWVPYFPLGGAMPGSAKATHEPVVRQIGQEVGATPAQVGLSWLLHHAPNALLIPGTSSISHLEQNVAAGSVALNGDQMARLDAISPAAGVRGFLNRLRRP</sequence>
<dbReference type="SUPFAM" id="SSF51430">
    <property type="entry name" value="NAD(P)-linked oxidoreductase"/>
    <property type="match status" value="1"/>
</dbReference>
<dbReference type="InterPro" id="IPR050791">
    <property type="entry name" value="Aldo-Keto_reductase"/>
</dbReference>
<dbReference type="Proteomes" id="UP000465304">
    <property type="component" value="Unassembled WGS sequence"/>
</dbReference>
<dbReference type="EMBL" id="BLLB01000002">
    <property type="protein sequence ID" value="GFH03537.1"/>
    <property type="molecule type" value="Genomic_DNA"/>
</dbReference>
<dbReference type="PANTHER" id="PTHR43625">
    <property type="entry name" value="AFLATOXIN B1 ALDEHYDE REDUCTASE"/>
    <property type="match status" value="1"/>
</dbReference>
<dbReference type="PRINTS" id="PR00069">
    <property type="entry name" value="ALDKETRDTASE"/>
</dbReference>
<gene>
    <name evidence="3" type="ORF">MHIP_40200</name>
</gene>
<proteinExistence type="predicted"/>
<dbReference type="Gene3D" id="3.20.20.100">
    <property type="entry name" value="NADP-dependent oxidoreductase domain"/>
    <property type="match status" value="1"/>
</dbReference>
<keyword evidence="4" id="KW-1185">Reference proteome</keyword>
<dbReference type="CDD" id="cd19088">
    <property type="entry name" value="AKR_AKR13B1"/>
    <property type="match status" value="1"/>
</dbReference>
<evidence type="ECO:0000256" key="1">
    <source>
        <dbReference type="ARBA" id="ARBA00023002"/>
    </source>
</evidence>
<dbReference type="AlphaFoldDB" id="A0A7I9ZS34"/>
<evidence type="ECO:0000259" key="2">
    <source>
        <dbReference type="Pfam" id="PF00248"/>
    </source>
</evidence>
<comment type="caution">
    <text evidence="3">The sequence shown here is derived from an EMBL/GenBank/DDBJ whole genome shotgun (WGS) entry which is preliminary data.</text>
</comment>
<keyword evidence="1" id="KW-0560">Oxidoreductase</keyword>
<name>A0A7I9ZS34_9MYCO</name>
<reference evidence="3 4" key="1">
    <citation type="journal article" date="2019" name="Emerg. Microbes Infect.">
        <title>Comprehensive subspecies identification of 175 nontuberculous mycobacteria species based on 7547 genomic profiles.</title>
        <authorList>
            <person name="Matsumoto Y."/>
            <person name="Kinjo T."/>
            <person name="Motooka D."/>
            <person name="Nabeya D."/>
            <person name="Jung N."/>
            <person name="Uechi K."/>
            <person name="Horii T."/>
            <person name="Iida T."/>
            <person name="Fujita J."/>
            <person name="Nakamura S."/>
        </authorList>
    </citation>
    <scope>NUCLEOTIDE SEQUENCE [LARGE SCALE GENOMIC DNA]</scope>
    <source>
        <strain evidence="3 4">JCM 30996</strain>
    </source>
</reference>
<dbReference type="InterPro" id="IPR036812">
    <property type="entry name" value="NAD(P)_OxRdtase_dom_sf"/>
</dbReference>
<dbReference type="Pfam" id="PF00248">
    <property type="entry name" value="Aldo_ket_red"/>
    <property type="match status" value="1"/>
</dbReference>
<dbReference type="InterPro" id="IPR023210">
    <property type="entry name" value="NADP_OxRdtase_dom"/>
</dbReference>
<dbReference type="GO" id="GO:0005737">
    <property type="term" value="C:cytoplasm"/>
    <property type="evidence" value="ECO:0007669"/>
    <property type="project" value="TreeGrafter"/>
</dbReference>
<organism evidence="3 4">
    <name type="scientific">Mycolicibacterium hippocampi</name>
    <dbReference type="NCBI Taxonomy" id="659824"/>
    <lineage>
        <taxon>Bacteria</taxon>
        <taxon>Bacillati</taxon>
        <taxon>Actinomycetota</taxon>
        <taxon>Actinomycetes</taxon>
        <taxon>Mycobacteriales</taxon>
        <taxon>Mycobacteriaceae</taxon>
        <taxon>Mycolicibacterium</taxon>
    </lineage>
</organism>
<protein>
    <submittedName>
        <fullName evidence="3">Oxidoreductase</fullName>
    </submittedName>
</protein>
<dbReference type="InterPro" id="IPR020471">
    <property type="entry name" value="AKR"/>
</dbReference>
<evidence type="ECO:0000313" key="4">
    <source>
        <dbReference type="Proteomes" id="UP000465304"/>
    </source>
</evidence>
<accession>A0A7I9ZS34</accession>